<dbReference type="Gene3D" id="1.20.1250.20">
    <property type="entry name" value="MFS general substrate transporter like domains"/>
    <property type="match status" value="1"/>
</dbReference>
<reference evidence="7 8" key="1">
    <citation type="submission" date="2015-04" db="EMBL/GenBank/DDBJ databases">
        <title>The draft genome sequence of Fusarium langsethiae, a T-2/HT-2 mycotoxin producer.</title>
        <authorList>
            <person name="Lysoe E."/>
            <person name="Divon H.H."/>
            <person name="Terzi V."/>
            <person name="Orru L."/>
            <person name="Lamontanara A."/>
            <person name="Kolseth A.-K."/>
            <person name="Frandsen R.J."/>
            <person name="Nielsen K."/>
            <person name="Thrane U."/>
        </authorList>
    </citation>
    <scope>NUCLEOTIDE SEQUENCE [LARGE SCALE GENOMIC DNA]</scope>
    <source>
        <strain evidence="7 8">Fl201059</strain>
    </source>
</reference>
<evidence type="ECO:0000313" key="8">
    <source>
        <dbReference type="Proteomes" id="UP000037904"/>
    </source>
</evidence>
<dbReference type="GO" id="GO:0005886">
    <property type="term" value="C:plasma membrane"/>
    <property type="evidence" value="ECO:0007669"/>
    <property type="project" value="TreeGrafter"/>
</dbReference>
<keyword evidence="3 6" id="KW-1133">Transmembrane helix</keyword>
<feature type="transmembrane region" description="Helical" evidence="6">
    <location>
        <begin position="48"/>
        <end position="69"/>
    </location>
</feature>
<evidence type="ECO:0000256" key="2">
    <source>
        <dbReference type="ARBA" id="ARBA00022692"/>
    </source>
</evidence>
<keyword evidence="4 6" id="KW-0472">Membrane</keyword>
<dbReference type="PANTHER" id="PTHR23502">
    <property type="entry name" value="MAJOR FACILITATOR SUPERFAMILY"/>
    <property type="match status" value="1"/>
</dbReference>
<organism evidence="7 8">
    <name type="scientific">Fusarium langsethiae</name>
    <dbReference type="NCBI Taxonomy" id="179993"/>
    <lineage>
        <taxon>Eukaryota</taxon>
        <taxon>Fungi</taxon>
        <taxon>Dikarya</taxon>
        <taxon>Ascomycota</taxon>
        <taxon>Pezizomycotina</taxon>
        <taxon>Sordariomycetes</taxon>
        <taxon>Hypocreomycetidae</taxon>
        <taxon>Hypocreales</taxon>
        <taxon>Nectriaceae</taxon>
        <taxon>Fusarium</taxon>
    </lineage>
</organism>
<name>A0A0M9EQN5_FUSLA</name>
<protein>
    <submittedName>
        <fullName evidence="7">Mfs transporter protein</fullName>
    </submittedName>
</protein>
<feature type="transmembrane region" description="Helical" evidence="6">
    <location>
        <begin position="196"/>
        <end position="222"/>
    </location>
</feature>
<gene>
    <name evidence="7" type="ORF">FLAG1_09274</name>
</gene>
<evidence type="ECO:0000256" key="4">
    <source>
        <dbReference type="ARBA" id="ARBA00023136"/>
    </source>
</evidence>
<dbReference type="Pfam" id="PF07690">
    <property type="entry name" value="MFS_1"/>
    <property type="match status" value="1"/>
</dbReference>
<dbReference type="AlphaFoldDB" id="A0A0M9EQN5"/>
<evidence type="ECO:0000256" key="6">
    <source>
        <dbReference type="SAM" id="Phobius"/>
    </source>
</evidence>
<dbReference type="Proteomes" id="UP000037904">
    <property type="component" value="Unassembled WGS sequence"/>
</dbReference>
<dbReference type="PANTHER" id="PTHR23502:SF30">
    <property type="entry name" value="TRANSPORTER, PUTATIVE (AFU_ORTHOLOGUE AFUA_8G04702)-RELATED"/>
    <property type="match status" value="1"/>
</dbReference>
<feature type="transmembrane region" description="Helical" evidence="6">
    <location>
        <begin position="172"/>
        <end position="190"/>
    </location>
</feature>
<accession>A0A0M9EQN5</accession>
<keyword evidence="8" id="KW-1185">Reference proteome</keyword>
<keyword evidence="5" id="KW-0325">Glycoprotein</keyword>
<feature type="transmembrane region" description="Helical" evidence="6">
    <location>
        <begin position="265"/>
        <end position="284"/>
    </location>
</feature>
<feature type="transmembrane region" description="Helical" evidence="6">
    <location>
        <begin position="75"/>
        <end position="96"/>
    </location>
</feature>
<comment type="subcellular location">
    <subcellularLocation>
        <location evidence="1">Membrane</location>
        <topology evidence="1">Multi-pass membrane protein</topology>
    </subcellularLocation>
</comment>
<dbReference type="SUPFAM" id="SSF103473">
    <property type="entry name" value="MFS general substrate transporter"/>
    <property type="match status" value="2"/>
</dbReference>
<dbReference type="GO" id="GO:0022857">
    <property type="term" value="F:transmembrane transporter activity"/>
    <property type="evidence" value="ECO:0007669"/>
    <property type="project" value="InterPro"/>
</dbReference>
<evidence type="ECO:0000256" key="3">
    <source>
        <dbReference type="ARBA" id="ARBA00022989"/>
    </source>
</evidence>
<dbReference type="InterPro" id="IPR011701">
    <property type="entry name" value="MFS"/>
</dbReference>
<dbReference type="EMBL" id="JXCE01000344">
    <property type="protein sequence ID" value="KPA37908.1"/>
    <property type="molecule type" value="Genomic_DNA"/>
</dbReference>
<keyword evidence="2 6" id="KW-0812">Transmembrane</keyword>
<sequence length="312" mass="34897">MIWAPHARSNGQWIANKILQGFFGAPIESLCEISISDTYFTHERGTYMAFYTVFIAVSNFLAPVISGFISDGQGWQWVLDWCAIFNRVAFFILLFCMDETNYLRTTGLLQGVNEADITNEPTQITSDGEKAIKYQTAANSDTGNGSVRSARKTYFDEIKRNNGTMEPEYRPWLYVALMFAVPSSLLLWGVGAAHQVHWVGLLLATGMLGASITIGCQLSISYYIDYYPGMGSDAIVTVILIRNTMSFAMSYGVTPWVTNLGYQNAFILAAFVGMVQMAVALVFIRYGKQLRIASVGRYFRYLQQVKEDGLLH</sequence>
<proteinExistence type="predicted"/>
<evidence type="ECO:0000256" key="1">
    <source>
        <dbReference type="ARBA" id="ARBA00004141"/>
    </source>
</evidence>
<feature type="transmembrane region" description="Helical" evidence="6">
    <location>
        <begin position="234"/>
        <end position="253"/>
    </location>
</feature>
<dbReference type="InterPro" id="IPR036259">
    <property type="entry name" value="MFS_trans_sf"/>
</dbReference>
<evidence type="ECO:0000256" key="5">
    <source>
        <dbReference type="ARBA" id="ARBA00023180"/>
    </source>
</evidence>
<comment type="caution">
    <text evidence="7">The sequence shown here is derived from an EMBL/GenBank/DDBJ whole genome shotgun (WGS) entry which is preliminary data.</text>
</comment>
<evidence type="ECO:0000313" key="7">
    <source>
        <dbReference type="EMBL" id="KPA37908.1"/>
    </source>
</evidence>